<keyword evidence="4" id="KW-1185">Reference proteome</keyword>
<sequence>MSPPTPVARPLGVAVAGTLAVVSGALGLVAAVVGLLSLGVGLRLLDEVPAPLRPDLVGQVAPVVAASVVLVAVLAGLAALEAALGLGVLRGRSLARLVLTVWNLVVAVPLAWTLLADLADPAVPLVSTAKVLDVVALVVALTVVGLLWTSRAGAWFADRARLARLARLARPATDTGGVPPPAGPPYARRTRRGGAP</sequence>
<protein>
    <submittedName>
        <fullName evidence="3">Uncharacterized protein</fullName>
    </submittedName>
</protein>
<evidence type="ECO:0000313" key="3">
    <source>
        <dbReference type="EMBL" id="GAA1922930.1"/>
    </source>
</evidence>
<comment type="caution">
    <text evidence="3">The sequence shown here is derived from an EMBL/GenBank/DDBJ whole genome shotgun (WGS) entry which is preliminary data.</text>
</comment>
<evidence type="ECO:0000256" key="2">
    <source>
        <dbReference type="SAM" id="Phobius"/>
    </source>
</evidence>
<accession>A0ABN2PIQ9</accession>
<proteinExistence type="predicted"/>
<feature type="transmembrane region" description="Helical" evidence="2">
    <location>
        <begin position="60"/>
        <end position="82"/>
    </location>
</feature>
<evidence type="ECO:0000256" key="1">
    <source>
        <dbReference type="SAM" id="MobiDB-lite"/>
    </source>
</evidence>
<reference evidence="3 4" key="1">
    <citation type="journal article" date="2019" name="Int. J. Syst. Evol. Microbiol.">
        <title>The Global Catalogue of Microorganisms (GCM) 10K type strain sequencing project: providing services to taxonomists for standard genome sequencing and annotation.</title>
        <authorList>
            <consortium name="The Broad Institute Genomics Platform"/>
            <consortium name="The Broad Institute Genome Sequencing Center for Infectious Disease"/>
            <person name="Wu L."/>
            <person name="Ma J."/>
        </authorList>
    </citation>
    <scope>NUCLEOTIDE SEQUENCE [LARGE SCALE GENOMIC DNA]</scope>
    <source>
        <strain evidence="3 4">JCM 14046</strain>
    </source>
</reference>
<dbReference type="EMBL" id="BAAAMY010000005">
    <property type="protein sequence ID" value="GAA1922930.1"/>
    <property type="molecule type" value="Genomic_DNA"/>
</dbReference>
<feature type="region of interest" description="Disordered" evidence="1">
    <location>
        <begin position="173"/>
        <end position="196"/>
    </location>
</feature>
<organism evidence="3 4">
    <name type="scientific">Nocardioides lentus</name>
    <dbReference type="NCBI Taxonomy" id="338077"/>
    <lineage>
        <taxon>Bacteria</taxon>
        <taxon>Bacillati</taxon>
        <taxon>Actinomycetota</taxon>
        <taxon>Actinomycetes</taxon>
        <taxon>Propionibacteriales</taxon>
        <taxon>Nocardioidaceae</taxon>
        <taxon>Nocardioides</taxon>
    </lineage>
</organism>
<gene>
    <name evidence="3" type="ORF">GCM10009737_25600</name>
</gene>
<feature type="transmembrane region" description="Helical" evidence="2">
    <location>
        <begin position="135"/>
        <end position="157"/>
    </location>
</feature>
<feature type="transmembrane region" description="Helical" evidence="2">
    <location>
        <begin position="12"/>
        <end position="40"/>
    </location>
</feature>
<keyword evidence="2" id="KW-0472">Membrane</keyword>
<feature type="transmembrane region" description="Helical" evidence="2">
    <location>
        <begin position="94"/>
        <end position="115"/>
    </location>
</feature>
<name>A0ABN2PIQ9_9ACTN</name>
<evidence type="ECO:0000313" key="4">
    <source>
        <dbReference type="Proteomes" id="UP001501612"/>
    </source>
</evidence>
<keyword evidence="2" id="KW-1133">Transmembrane helix</keyword>
<dbReference type="Proteomes" id="UP001501612">
    <property type="component" value="Unassembled WGS sequence"/>
</dbReference>
<keyword evidence="2" id="KW-0812">Transmembrane</keyword>
<dbReference type="RefSeq" id="WP_344007786.1">
    <property type="nucleotide sequence ID" value="NZ_BAAAMY010000005.1"/>
</dbReference>